<dbReference type="InterPro" id="IPR004140">
    <property type="entry name" value="Exo70"/>
</dbReference>
<dbReference type="EMBL" id="CM000884">
    <property type="protein sequence ID" value="PNT62096.1"/>
    <property type="molecule type" value="Genomic_DNA"/>
</dbReference>
<dbReference type="GO" id="GO:0006887">
    <property type="term" value="P:exocytosis"/>
    <property type="evidence" value="ECO:0007669"/>
    <property type="project" value="InterPro"/>
</dbReference>
<sequence length="340" mass="36647">MKHHIQRGCPNPSVRPEPGHCTITQSISCSPSKPLFHCMKSFPKLRSVTSPSMSSRGSGNWCVDPAPGSCTCQSSSSRGSGKYSGVSRHCTSHGFLPASVSSSVVHPSAIMAGHLAAVPEESTNGFTAPHTPRNVYRKLIQGVVASGGHFRSTLFSHSSHNGSSSSSHNGSSYSSQPGSNYSGCSSAMAADVKNREILTADLGAQELTEIAHRMVSDGYTQSMVRAYSGGLDHVLESWFFELDVDWVLRIARARGSWFKDMPAPFQVYSAEMWIRALTIIAASMKEVVVTVHETSAVTRLCKASISAMLVFVDAVVSDIKKKPKALSTRLVSHWREKETG</sequence>
<reference evidence="2 3" key="1">
    <citation type="journal article" date="2010" name="Nature">
        <title>Genome sequencing and analysis of the model grass Brachypodium distachyon.</title>
        <authorList>
            <consortium name="International Brachypodium Initiative"/>
        </authorList>
    </citation>
    <scope>NUCLEOTIDE SEQUENCE [LARGE SCALE GENOMIC DNA]</scope>
    <source>
        <strain evidence="2">Bd21</strain>
        <strain evidence="3">cv. Bd21</strain>
    </source>
</reference>
<gene>
    <name evidence="3" type="primary">LOC104585461</name>
    <name evidence="2" type="ORF">BRADI_5g25521v3</name>
</gene>
<feature type="region of interest" description="Disordered" evidence="1">
    <location>
        <begin position="157"/>
        <end position="177"/>
    </location>
</feature>
<name>A0A2K2CJ93_BRADI</name>
<evidence type="ECO:0000313" key="2">
    <source>
        <dbReference type="EMBL" id="PNT62097.1"/>
    </source>
</evidence>
<dbReference type="EMBL" id="CM000884">
    <property type="protein sequence ID" value="PNT62097.1"/>
    <property type="molecule type" value="Genomic_DNA"/>
</dbReference>
<dbReference type="GO" id="GO:0000145">
    <property type="term" value="C:exocyst"/>
    <property type="evidence" value="ECO:0007669"/>
    <property type="project" value="InterPro"/>
</dbReference>
<dbReference type="STRING" id="15368.A0A2K2CJ93"/>
<organism evidence="2">
    <name type="scientific">Brachypodium distachyon</name>
    <name type="common">Purple false brome</name>
    <name type="synonym">Trachynia distachya</name>
    <dbReference type="NCBI Taxonomy" id="15368"/>
    <lineage>
        <taxon>Eukaryota</taxon>
        <taxon>Viridiplantae</taxon>
        <taxon>Streptophyta</taxon>
        <taxon>Embryophyta</taxon>
        <taxon>Tracheophyta</taxon>
        <taxon>Spermatophyta</taxon>
        <taxon>Magnoliopsida</taxon>
        <taxon>Liliopsida</taxon>
        <taxon>Poales</taxon>
        <taxon>Poaceae</taxon>
        <taxon>BOP clade</taxon>
        <taxon>Pooideae</taxon>
        <taxon>Stipodae</taxon>
        <taxon>Brachypodieae</taxon>
        <taxon>Brachypodium</taxon>
    </lineage>
</organism>
<evidence type="ECO:0000313" key="4">
    <source>
        <dbReference type="Proteomes" id="UP000008810"/>
    </source>
</evidence>
<evidence type="ECO:0000313" key="3">
    <source>
        <dbReference type="EnsemblPlants" id="PNT62096"/>
    </source>
</evidence>
<dbReference type="Gramene" id="PNT62096">
    <property type="protein sequence ID" value="PNT62096"/>
    <property type="gene ID" value="BRADI_5g25521v3"/>
</dbReference>
<evidence type="ECO:0008006" key="5">
    <source>
        <dbReference type="Google" id="ProtNLM"/>
    </source>
</evidence>
<dbReference type="InterPro" id="IPR016159">
    <property type="entry name" value="Cullin_repeat-like_dom_sf"/>
</dbReference>
<evidence type="ECO:0000256" key="1">
    <source>
        <dbReference type="SAM" id="MobiDB-lite"/>
    </source>
</evidence>
<keyword evidence="4" id="KW-1185">Reference proteome</keyword>
<proteinExistence type="predicted"/>
<dbReference type="SUPFAM" id="SSF74788">
    <property type="entry name" value="Cullin repeat-like"/>
    <property type="match status" value="1"/>
</dbReference>
<dbReference type="PANTHER" id="PTHR12542">
    <property type="entry name" value="EXOCYST COMPLEX PROTEIN EXO70"/>
    <property type="match status" value="1"/>
</dbReference>
<dbReference type="GeneID" id="104585461"/>
<protein>
    <recommendedName>
        <fullName evidence="5">Exocyst subunit Exo70 family protein</fullName>
    </recommendedName>
</protein>
<dbReference type="AlphaFoldDB" id="A0A2K2CJ93"/>
<reference evidence="2" key="2">
    <citation type="submission" date="2017-06" db="EMBL/GenBank/DDBJ databases">
        <title>WGS assembly of Brachypodium distachyon.</title>
        <authorList>
            <consortium name="The International Brachypodium Initiative"/>
            <person name="Lucas S."/>
            <person name="Harmon-Smith M."/>
            <person name="Lail K."/>
            <person name="Tice H."/>
            <person name="Grimwood J."/>
            <person name="Bruce D."/>
            <person name="Barry K."/>
            <person name="Shu S."/>
            <person name="Lindquist E."/>
            <person name="Wang M."/>
            <person name="Pitluck S."/>
            <person name="Vogel J.P."/>
            <person name="Garvin D.F."/>
            <person name="Mockler T.C."/>
            <person name="Schmutz J."/>
            <person name="Rokhsar D."/>
            <person name="Bevan M.W."/>
        </authorList>
    </citation>
    <scope>NUCLEOTIDE SEQUENCE</scope>
    <source>
        <strain evidence="2">Bd21</strain>
    </source>
</reference>
<dbReference type="Gramene" id="PNT62097">
    <property type="protein sequence ID" value="PNT62097"/>
    <property type="gene ID" value="BRADI_5g25521v3"/>
</dbReference>
<dbReference type="RefSeq" id="XP_014751485.1">
    <property type="nucleotide sequence ID" value="XM_014895999.2"/>
</dbReference>
<dbReference type="Proteomes" id="UP000008810">
    <property type="component" value="Chromosome 5"/>
</dbReference>
<dbReference type="EnsemblPlants" id="PNT62096">
    <property type="protein sequence ID" value="PNT62096"/>
    <property type="gene ID" value="BRADI_5g25521v3"/>
</dbReference>
<dbReference type="OrthoDB" id="696543at2759"/>
<dbReference type="PANTHER" id="PTHR12542:SF170">
    <property type="entry name" value="EXOCYST SUBUNIT EXO70 FAMILY PROTEIN"/>
    <property type="match status" value="1"/>
</dbReference>
<accession>A0A2K2CJ93</accession>
<reference evidence="3" key="3">
    <citation type="submission" date="2018-08" db="UniProtKB">
        <authorList>
            <consortium name="EnsemblPlants"/>
        </authorList>
    </citation>
    <scope>IDENTIFICATION</scope>
    <source>
        <strain evidence="3">cv. Bd21</strain>
    </source>
</reference>
<dbReference type="EnsemblPlants" id="PNT62097">
    <property type="protein sequence ID" value="PNT62097"/>
    <property type="gene ID" value="BRADI_5g25521v3"/>
</dbReference>